<dbReference type="EMBL" id="JARJCW010000098">
    <property type="protein sequence ID" value="KAJ7194399.1"/>
    <property type="molecule type" value="Genomic_DNA"/>
</dbReference>
<sequence length="378" mass="42101">MPWHFTPMHRCMAHLVGLASSHIACRPLDIGLWRTLHPTCAARMRDAQDCYIPRRNLLRDSPRPRTRTRGSPFAPRDPAAACVTSAAATSSTSFSRTAHCRCRSASPRLRALTSPSRHAARYLTLHVPVSPACRPLPADRSPLQVARRPQRPLHVARHAQRPLHAAVRRTHLCRSRPFLALPFLTTMQISYVPMACALVVFLPTTSLSTVTPRLTRSPSARAWALRYLPHARSCSSTSPTERPLRAAAAAAARRNENDTVRPSSSLKNAAEKWAPLQHTARTRGAYARHRSGVPLMMHACTWICPLHVKRARIHKYLRRTCGALVILKPRAQEESPTLRGPRTLAQAERDALESDACRGEGRCMVGIRAGVWARVRNI</sequence>
<comment type="caution">
    <text evidence="1">The sequence shown here is derived from an EMBL/GenBank/DDBJ whole genome shotgun (WGS) entry which is preliminary data.</text>
</comment>
<protein>
    <submittedName>
        <fullName evidence="1">Uncharacterized protein</fullName>
    </submittedName>
</protein>
<proteinExistence type="predicted"/>
<gene>
    <name evidence="1" type="ORF">GGX14DRAFT_678935</name>
</gene>
<organism evidence="1 2">
    <name type="scientific">Mycena pura</name>
    <dbReference type="NCBI Taxonomy" id="153505"/>
    <lineage>
        <taxon>Eukaryota</taxon>
        <taxon>Fungi</taxon>
        <taxon>Dikarya</taxon>
        <taxon>Basidiomycota</taxon>
        <taxon>Agaricomycotina</taxon>
        <taxon>Agaricomycetes</taxon>
        <taxon>Agaricomycetidae</taxon>
        <taxon>Agaricales</taxon>
        <taxon>Marasmiineae</taxon>
        <taxon>Mycenaceae</taxon>
        <taxon>Mycena</taxon>
    </lineage>
</organism>
<reference evidence="1" key="1">
    <citation type="submission" date="2023-03" db="EMBL/GenBank/DDBJ databases">
        <title>Massive genome expansion in bonnet fungi (Mycena s.s.) driven by repeated elements and novel gene families across ecological guilds.</title>
        <authorList>
            <consortium name="Lawrence Berkeley National Laboratory"/>
            <person name="Harder C.B."/>
            <person name="Miyauchi S."/>
            <person name="Viragh M."/>
            <person name="Kuo A."/>
            <person name="Thoen E."/>
            <person name="Andreopoulos B."/>
            <person name="Lu D."/>
            <person name="Skrede I."/>
            <person name="Drula E."/>
            <person name="Henrissat B."/>
            <person name="Morin E."/>
            <person name="Kohler A."/>
            <person name="Barry K."/>
            <person name="LaButti K."/>
            <person name="Morin E."/>
            <person name="Salamov A."/>
            <person name="Lipzen A."/>
            <person name="Mereny Z."/>
            <person name="Hegedus B."/>
            <person name="Baldrian P."/>
            <person name="Stursova M."/>
            <person name="Weitz H."/>
            <person name="Taylor A."/>
            <person name="Grigoriev I.V."/>
            <person name="Nagy L.G."/>
            <person name="Martin F."/>
            <person name="Kauserud H."/>
        </authorList>
    </citation>
    <scope>NUCLEOTIDE SEQUENCE</scope>
    <source>
        <strain evidence="1">9144</strain>
    </source>
</reference>
<dbReference type="AlphaFoldDB" id="A0AAD6UTN8"/>
<dbReference type="Proteomes" id="UP001219525">
    <property type="component" value="Unassembled WGS sequence"/>
</dbReference>
<evidence type="ECO:0000313" key="2">
    <source>
        <dbReference type="Proteomes" id="UP001219525"/>
    </source>
</evidence>
<accession>A0AAD6UTN8</accession>
<name>A0AAD6UTN8_9AGAR</name>
<evidence type="ECO:0000313" key="1">
    <source>
        <dbReference type="EMBL" id="KAJ7194399.1"/>
    </source>
</evidence>
<keyword evidence="2" id="KW-1185">Reference proteome</keyword>